<dbReference type="SUPFAM" id="SSF57850">
    <property type="entry name" value="RING/U-box"/>
    <property type="match status" value="1"/>
</dbReference>
<dbReference type="GO" id="GO:0016567">
    <property type="term" value="P:protein ubiquitination"/>
    <property type="evidence" value="ECO:0007669"/>
    <property type="project" value="UniProtKB-UniRule"/>
</dbReference>
<dbReference type="Pfam" id="PF26095">
    <property type="entry name" value="CC_Bre1"/>
    <property type="match status" value="1"/>
</dbReference>
<dbReference type="InterPro" id="IPR018957">
    <property type="entry name" value="Znf_C3HC4_RING-type"/>
</dbReference>
<evidence type="ECO:0000256" key="17">
    <source>
        <dbReference type="SAM" id="MobiDB-lite"/>
    </source>
</evidence>
<comment type="similarity">
    <text evidence="4 15">Belongs to the BRE1 family.</text>
</comment>
<evidence type="ECO:0000256" key="8">
    <source>
        <dbReference type="ARBA" id="ARBA00022786"/>
    </source>
</evidence>
<dbReference type="AlphaFoldDB" id="A0A3N2PNT3"/>
<dbReference type="Pfam" id="PF08647">
    <property type="entry name" value="BRE1"/>
    <property type="match status" value="1"/>
</dbReference>
<comment type="subcellular location">
    <subcellularLocation>
        <location evidence="2 15">Nucleus</location>
    </subcellularLocation>
</comment>
<feature type="domain" description="C2H2-type" evidence="19">
    <location>
        <begin position="704"/>
        <end position="723"/>
    </location>
</feature>
<evidence type="ECO:0000313" key="21">
    <source>
        <dbReference type="Proteomes" id="UP000272025"/>
    </source>
</evidence>
<dbReference type="Pfam" id="PF00097">
    <property type="entry name" value="zf-C3HC4"/>
    <property type="match status" value="1"/>
</dbReference>
<dbReference type="UniPathway" id="UPA00143"/>
<evidence type="ECO:0000256" key="5">
    <source>
        <dbReference type="ARBA" id="ARBA00022679"/>
    </source>
</evidence>
<dbReference type="GO" id="GO:0006325">
    <property type="term" value="P:chromatin organization"/>
    <property type="evidence" value="ECO:0007669"/>
    <property type="project" value="UniProtKB-KW"/>
</dbReference>
<dbReference type="EC" id="2.3.2.27" evidence="15"/>
<feature type="coiled-coil region" evidence="16">
    <location>
        <begin position="266"/>
        <end position="434"/>
    </location>
</feature>
<dbReference type="PANTHER" id="PTHR23163:SF0">
    <property type="entry name" value="E3 UBIQUITIN-PROTEIN LIGASE BRE1"/>
    <property type="match status" value="1"/>
</dbReference>
<proteinExistence type="inferred from homology"/>
<evidence type="ECO:0000313" key="20">
    <source>
        <dbReference type="EMBL" id="ROT36006.1"/>
    </source>
</evidence>
<accession>A0A3N2PNT3</accession>
<dbReference type="STRING" id="1314773.A0A3N2PNT3"/>
<feature type="region of interest" description="Disordered" evidence="17">
    <location>
        <begin position="1"/>
        <end position="58"/>
    </location>
</feature>
<feature type="coiled-coil region" evidence="16">
    <location>
        <begin position="179"/>
        <end position="220"/>
    </location>
</feature>
<dbReference type="GO" id="GO:0008270">
    <property type="term" value="F:zinc ion binding"/>
    <property type="evidence" value="ECO:0007669"/>
    <property type="project" value="UniProtKB-KW"/>
</dbReference>
<dbReference type="InterPro" id="IPR013087">
    <property type="entry name" value="Znf_C2H2_type"/>
</dbReference>
<evidence type="ECO:0000256" key="16">
    <source>
        <dbReference type="SAM" id="Coils"/>
    </source>
</evidence>
<evidence type="ECO:0000256" key="10">
    <source>
        <dbReference type="ARBA" id="ARBA00022853"/>
    </source>
</evidence>
<keyword evidence="11 15" id="KW-0175">Coiled coil</keyword>
<dbReference type="GO" id="GO:0005634">
    <property type="term" value="C:nucleus"/>
    <property type="evidence" value="ECO:0007669"/>
    <property type="project" value="UniProtKB-SubCell"/>
</dbReference>
<dbReference type="InterPro" id="IPR058643">
    <property type="entry name" value="BRE1-like_CC"/>
</dbReference>
<dbReference type="GeneID" id="39579156"/>
<keyword evidence="21" id="KW-1185">Reference proteome</keyword>
<protein>
    <recommendedName>
        <fullName evidence="15">E3 ubiquitin protein ligase</fullName>
        <ecNumber evidence="15">2.3.2.27</ecNumber>
    </recommendedName>
</protein>
<evidence type="ECO:0000256" key="9">
    <source>
        <dbReference type="ARBA" id="ARBA00022833"/>
    </source>
</evidence>
<gene>
    <name evidence="20" type="ORF">SODALDRAFT_328390</name>
</gene>
<dbReference type="OrthoDB" id="654191at2759"/>
<dbReference type="GO" id="GO:0061630">
    <property type="term" value="F:ubiquitin protein ligase activity"/>
    <property type="evidence" value="ECO:0007669"/>
    <property type="project" value="UniProtKB-EC"/>
</dbReference>
<organism evidence="20 21">
    <name type="scientific">Sodiomyces alkalinus (strain CBS 110278 / VKM F-3762 / F11)</name>
    <name type="common">Alkaliphilic filamentous fungus</name>
    <dbReference type="NCBI Taxonomy" id="1314773"/>
    <lineage>
        <taxon>Eukaryota</taxon>
        <taxon>Fungi</taxon>
        <taxon>Dikarya</taxon>
        <taxon>Ascomycota</taxon>
        <taxon>Pezizomycotina</taxon>
        <taxon>Sordariomycetes</taxon>
        <taxon>Hypocreomycetidae</taxon>
        <taxon>Glomerellales</taxon>
        <taxon>Plectosphaerellaceae</taxon>
        <taxon>Sodiomyces</taxon>
    </lineage>
</organism>
<feature type="coiled-coil region" evidence="16">
    <location>
        <begin position="458"/>
        <end position="485"/>
    </location>
</feature>
<evidence type="ECO:0000256" key="13">
    <source>
        <dbReference type="ARBA" id="ARBA00059679"/>
    </source>
</evidence>
<dbReference type="RefSeq" id="XP_028463812.1">
    <property type="nucleotide sequence ID" value="XM_028610678.1"/>
</dbReference>
<feature type="region of interest" description="Disordered" evidence="17">
    <location>
        <begin position="246"/>
        <end position="266"/>
    </location>
</feature>
<evidence type="ECO:0000256" key="7">
    <source>
        <dbReference type="ARBA" id="ARBA00022771"/>
    </source>
</evidence>
<sequence length="723" mass="83078">MPVATTPSASPRLASLPKMEERKRPAVSNADDLAPPSKRHQSLNGNKSKTDSNDQPEEYWIENYQKGAIYRAFQEAKRDKAELESRVDQLQNHVTYRDDHIRLIEAWWEQVLEHMELLADPTLPPLKGPTEPPYIVGTSFKDIPSFEQHLNERTEILRKRVETVVQRIANSRGEISPNVAELESRVASLLAQQKNYLLQLDRAHHENQQLSEDLNKKTLDWFKAERREKRLRSAQVQKLEQRFLANATQPPSGENGGDAAGANGNAAETQCKLEEASAVLAKQKEQLDAVQTEIQSLQEENSSLKARRENLTDEDYIRTDVFKQFKIYNEDLIKRINHLEATNKQLRDEAEKLQAERTAFRNKLNEEAQSHVADLERQVEERDGDVTRLRAARDEWFAKANMLEASQKEEKQALQQIKELATAREDRITALELEIQRLKPAEEQPLADADEEIDLLPLEALVAKHKKLREDFQSINKELPALQQAYKRSMALAQKKVMDFSALEDRCTMLLSDKQKADQKYFAVRKDADLRDRELVALRNQNRKSSEIVAQLKEVESQHRLLISNLEKQLSDLRQANATLTNEHRKMESASSELTRRAEASKAQATELTNLVKSRDSAAASMRERQTTQEAEISRLTARVEFLQKERDDWKRKALSNSSEEEEMLRTFALCTVCRNNFKDTVLKTCGHLFCGSCVDDRISNRMRKCPTCGKAFDRLDAMQVHH</sequence>
<dbReference type="EMBL" id="ML119060">
    <property type="protein sequence ID" value="ROT36006.1"/>
    <property type="molecule type" value="Genomic_DNA"/>
</dbReference>
<comment type="catalytic activity">
    <reaction evidence="1 15">
        <text>S-ubiquitinyl-[E2 ubiquitin-conjugating enzyme]-L-cysteine + [acceptor protein]-L-lysine = [E2 ubiquitin-conjugating enzyme]-L-cysteine + N(6)-ubiquitinyl-[acceptor protein]-L-lysine.</text>
        <dbReference type="EC" id="2.3.2.27"/>
    </reaction>
</comment>
<evidence type="ECO:0000256" key="15">
    <source>
        <dbReference type="RuleBase" id="RU365038"/>
    </source>
</evidence>
<keyword evidence="10 15" id="KW-0156">Chromatin regulator</keyword>
<evidence type="ECO:0000256" key="1">
    <source>
        <dbReference type="ARBA" id="ARBA00000900"/>
    </source>
</evidence>
<comment type="function">
    <text evidence="13">E3 ubiquitin-protein ligase that mediates monoubiquitination of histone H2B to form H2BK123ub1. H2BK123ub1 gives a specific tag for epigenetic transcriptional activation and is also a prerequisite for H3K4me and H3K79me formation.</text>
</comment>
<dbReference type="PROSITE" id="PS00518">
    <property type="entry name" value="ZF_RING_1"/>
    <property type="match status" value="1"/>
</dbReference>
<evidence type="ECO:0000259" key="19">
    <source>
        <dbReference type="PROSITE" id="PS50157"/>
    </source>
</evidence>
<dbReference type="PROSITE" id="PS50157">
    <property type="entry name" value="ZINC_FINGER_C2H2_2"/>
    <property type="match status" value="1"/>
</dbReference>
<dbReference type="PANTHER" id="PTHR23163">
    <property type="entry name" value="RING FINGER PROTEIN-RELATED"/>
    <property type="match status" value="1"/>
</dbReference>
<keyword evidence="8 15" id="KW-0833">Ubl conjugation pathway</keyword>
<evidence type="ECO:0000259" key="18">
    <source>
        <dbReference type="PROSITE" id="PS50089"/>
    </source>
</evidence>
<evidence type="ECO:0000256" key="14">
    <source>
        <dbReference type="PROSITE-ProRule" id="PRU00042"/>
    </source>
</evidence>
<evidence type="ECO:0000256" key="12">
    <source>
        <dbReference type="ARBA" id="ARBA00023242"/>
    </source>
</evidence>
<dbReference type="InterPro" id="IPR013083">
    <property type="entry name" value="Znf_RING/FYVE/PHD"/>
</dbReference>
<evidence type="ECO:0000256" key="4">
    <source>
        <dbReference type="ARBA" id="ARBA00005555"/>
    </source>
</evidence>
<name>A0A3N2PNT3_SODAK</name>
<dbReference type="InterPro" id="IPR017907">
    <property type="entry name" value="Znf_RING_CS"/>
</dbReference>
<keyword evidence="5 15" id="KW-0808">Transferase</keyword>
<feature type="coiled-coil region" evidence="16">
    <location>
        <begin position="626"/>
        <end position="653"/>
    </location>
</feature>
<feature type="coiled-coil region" evidence="16">
    <location>
        <begin position="538"/>
        <end position="593"/>
    </location>
</feature>
<keyword evidence="7 14" id="KW-0863">Zinc-finger</keyword>
<dbReference type="GO" id="GO:0033503">
    <property type="term" value="C:HULC complex"/>
    <property type="evidence" value="ECO:0007669"/>
    <property type="project" value="TreeGrafter"/>
</dbReference>
<evidence type="ECO:0000256" key="11">
    <source>
        <dbReference type="ARBA" id="ARBA00023054"/>
    </source>
</evidence>
<keyword evidence="6 15" id="KW-0479">Metal-binding</keyword>
<reference evidence="20 21" key="1">
    <citation type="journal article" date="2018" name="Mol. Ecol.">
        <title>The obligate alkalophilic soda-lake fungus Sodiomyces alkalinus has shifted to a protein diet.</title>
        <authorList>
            <person name="Grum-Grzhimaylo A.A."/>
            <person name="Falkoski D.L."/>
            <person name="van den Heuvel J."/>
            <person name="Valero-Jimenez C.A."/>
            <person name="Min B."/>
            <person name="Choi I.G."/>
            <person name="Lipzen A."/>
            <person name="Daum C.G."/>
            <person name="Aanen D.K."/>
            <person name="Tsang A."/>
            <person name="Henrissat B."/>
            <person name="Bilanenko E.N."/>
            <person name="de Vries R.P."/>
            <person name="van Kan J.A.L."/>
            <person name="Grigoriev I.V."/>
            <person name="Debets A.J.M."/>
        </authorList>
    </citation>
    <scope>NUCLEOTIDE SEQUENCE [LARGE SCALE GENOMIC DNA]</scope>
    <source>
        <strain evidence="20 21">F11</strain>
    </source>
</reference>
<dbReference type="PROSITE" id="PS50089">
    <property type="entry name" value="ZF_RING_2"/>
    <property type="match status" value="1"/>
</dbReference>
<keyword evidence="12 15" id="KW-0539">Nucleus</keyword>
<evidence type="ECO:0000256" key="6">
    <source>
        <dbReference type="ARBA" id="ARBA00022723"/>
    </source>
</evidence>
<dbReference type="InterPro" id="IPR013956">
    <property type="entry name" value="E3_ubiquit_lig_Bre1"/>
</dbReference>
<comment type="pathway">
    <text evidence="3 15">Protein modification; protein ubiquitination.</text>
</comment>
<dbReference type="Proteomes" id="UP000272025">
    <property type="component" value="Unassembled WGS sequence"/>
</dbReference>
<dbReference type="InterPro" id="IPR001841">
    <property type="entry name" value="Znf_RING"/>
</dbReference>
<evidence type="ECO:0000256" key="2">
    <source>
        <dbReference type="ARBA" id="ARBA00004123"/>
    </source>
</evidence>
<feature type="domain" description="RING-type" evidence="18">
    <location>
        <begin position="671"/>
        <end position="709"/>
    </location>
</feature>
<evidence type="ECO:0000256" key="3">
    <source>
        <dbReference type="ARBA" id="ARBA00004906"/>
    </source>
</evidence>
<keyword evidence="9 15" id="KW-0862">Zinc</keyword>
<dbReference type="SMART" id="SM00184">
    <property type="entry name" value="RING"/>
    <property type="match status" value="1"/>
</dbReference>
<dbReference type="Gene3D" id="3.30.40.10">
    <property type="entry name" value="Zinc/RING finger domain, C3HC4 (zinc finger)"/>
    <property type="match status" value="1"/>
</dbReference>
<dbReference type="CDD" id="cd16499">
    <property type="entry name" value="RING-HC_Bre1-like"/>
    <property type="match status" value="1"/>
</dbReference>